<feature type="region of interest" description="Disordered" evidence="1">
    <location>
        <begin position="1"/>
        <end position="25"/>
    </location>
</feature>
<evidence type="ECO:0000256" key="1">
    <source>
        <dbReference type="SAM" id="MobiDB-lite"/>
    </source>
</evidence>
<evidence type="ECO:0000313" key="3">
    <source>
        <dbReference type="EMBL" id="MBC8199121.1"/>
    </source>
</evidence>
<dbReference type="Gene3D" id="3.90.10.10">
    <property type="entry name" value="Cytochrome C3"/>
    <property type="match status" value="2"/>
</dbReference>
<evidence type="ECO:0000313" key="4">
    <source>
        <dbReference type="Proteomes" id="UP000603545"/>
    </source>
</evidence>
<dbReference type="AlphaFoldDB" id="A0A8J6N685"/>
<dbReference type="EMBL" id="JACNLL010000036">
    <property type="protein sequence ID" value="MBC8199121.1"/>
    <property type="molecule type" value="Genomic_DNA"/>
</dbReference>
<keyword evidence="2" id="KW-1133">Transmembrane helix</keyword>
<protein>
    <submittedName>
        <fullName evidence="3">Cytochrome C</fullName>
    </submittedName>
</protein>
<dbReference type="InterPro" id="IPR053547">
    <property type="entry name" value="Multiheme_cyt_c_menaq_reduct"/>
</dbReference>
<dbReference type="Proteomes" id="UP000603545">
    <property type="component" value="Unassembled WGS sequence"/>
</dbReference>
<feature type="transmembrane region" description="Helical" evidence="2">
    <location>
        <begin position="30"/>
        <end position="52"/>
    </location>
</feature>
<dbReference type="PANTHER" id="PTHR39425">
    <property type="entry name" value="LIPOPROTEIN CYTOCHROME C"/>
    <property type="match status" value="1"/>
</dbReference>
<dbReference type="NCBIfam" id="NF041781">
    <property type="entry name" value="mnquin_red_QrcA"/>
    <property type="match status" value="1"/>
</dbReference>
<evidence type="ECO:0000256" key="2">
    <source>
        <dbReference type="SAM" id="Phobius"/>
    </source>
</evidence>
<dbReference type="SUPFAM" id="SSF48695">
    <property type="entry name" value="Multiheme cytochromes"/>
    <property type="match status" value="1"/>
</dbReference>
<accession>A0A8J6N685</accession>
<organism evidence="3 4">
    <name type="scientific">Candidatus Desulfaltia bathyphila</name>
    <dbReference type="NCBI Taxonomy" id="2841697"/>
    <lineage>
        <taxon>Bacteria</taxon>
        <taxon>Pseudomonadati</taxon>
        <taxon>Thermodesulfobacteriota</taxon>
        <taxon>Desulfobacteria</taxon>
        <taxon>Desulfobacterales</taxon>
        <taxon>Desulfobacterales incertae sedis</taxon>
        <taxon>Candidatus Desulfaltia</taxon>
    </lineage>
</organism>
<gene>
    <name evidence="3" type="ORF">H8E80_03625</name>
</gene>
<feature type="compositionally biased region" description="Basic and acidic residues" evidence="1">
    <location>
        <begin position="1"/>
        <end position="10"/>
    </location>
</feature>
<comment type="caution">
    <text evidence="3">The sequence shown here is derived from an EMBL/GenBank/DDBJ whole genome shotgun (WGS) entry which is preliminary data.</text>
</comment>
<dbReference type="CDD" id="cd08168">
    <property type="entry name" value="Cytochrom_C3"/>
    <property type="match status" value="2"/>
</dbReference>
<keyword evidence="2" id="KW-0472">Membrane</keyword>
<name>A0A8J6N685_9BACT</name>
<dbReference type="PANTHER" id="PTHR39425:SF1">
    <property type="entry name" value="CYTOCHROME C7-LIKE DOMAIN-CONTAINING PROTEIN"/>
    <property type="match status" value="1"/>
</dbReference>
<sequence length="254" mass="29024">MSTSDDKVEETVEQVETTKPPEKEQKNGSWGIILIFFVIGLVGSLAVGWWIFPKLLYSQKKQPIDFNHVIHVEAVEEGCESCHFFREDGSFSGVPKLARCVDCHEEVMGEDPNEAKFVEEYVAKGNEVPWLVYSRQPDCVFFSHAAHVKMGKVDCVTCHGHIGESTHSRVYEENRLTGYSRDIWGKNIAGLKKNTWDRMKMDDCTECHAEFKAQGKTVQTLPWPISWMPRPYEKPASSQVRVHIEKDACFVCHK</sequence>
<dbReference type="InterPro" id="IPR036280">
    <property type="entry name" value="Multihaem_cyt_sf"/>
</dbReference>
<proteinExistence type="predicted"/>
<reference evidence="3 4" key="1">
    <citation type="submission" date="2020-08" db="EMBL/GenBank/DDBJ databases">
        <title>Bridging the membrane lipid divide: bacteria of the FCB group superphylum have the potential to synthesize archaeal ether lipids.</title>
        <authorList>
            <person name="Villanueva L."/>
            <person name="Von Meijenfeldt F.A.B."/>
            <person name="Westbye A.B."/>
            <person name="Yadav S."/>
            <person name="Hopmans E.C."/>
            <person name="Dutilh B.E."/>
            <person name="Sinninghe Damste J.S."/>
        </authorList>
    </citation>
    <scope>NUCLEOTIDE SEQUENCE [LARGE SCALE GENOMIC DNA]</scope>
    <source>
        <strain evidence="3">NIOZ-UU82</strain>
    </source>
</reference>
<keyword evidence="2" id="KW-0812">Transmembrane</keyword>